<protein>
    <submittedName>
        <fullName evidence="2">Uncharacterized protein</fullName>
    </submittedName>
</protein>
<feature type="non-terminal residue" evidence="2">
    <location>
        <position position="1"/>
    </location>
</feature>
<feature type="region of interest" description="Disordered" evidence="1">
    <location>
        <begin position="1"/>
        <end position="22"/>
    </location>
</feature>
<evidence type="ECO:0000313" key="3">
    <source>
        <dbReference type="Proteomes" id="UP001596203"/>
    </source>
</evidence>
<keyword evidence="3" id="KW-1185">Reference proteome</keyword>
<dbReference type="EMBL" id="JBHSPR010000021">
    <property type="protein sequence ID" value="MFC6019899.1"/>
    <property type="molecule type" value="Genomic_DNA"/>
</dbReference>
<proteinExistence type="predicted"/>
<sequence>PEGVKIQPEPRGQFSRGADRLFGPDGRHLSVLTLHTKTADHSSDAGRDFLGRPASRVDPRHRVNTLDILVTESRGRLMTESTNADQDPTPDYTKTRPDLALQILARIAQEDNVSIGVTLNVSGGIVTGTVIGRDRWFRELGDFVEASTDTPEARSLAEYLGELMSGIAKPDDDEDQVVATLRYGYIHLVNARYVSGSRVMPSQGTTLWRGRLSEIAGFSIGILPDTA</sequence>
<reference evidence="3" key="1">
    <citation type="journal article" date="2019" name="Int. J. Syst. Evol. Microbiol.">
        <title>The Global Catalogue of Microorganisms (GCM) 10K type strain sequencing project: providing services to taxonomists for standard genome sequencing and annotation.</title>
        <authorList>
            <consortium name="The Broad Institute Genomics Platform"/>
            <consortium name="The Broad Institute Genome Sequencing Center for Infectious Disease"/>
            <person name="Wu L."/>
            <person name="Ma J."/>
        </authorList>
    </citation>
    <scope>NUCLEOTIDE SEQUENCE [LARGE SCALE GENOMIC DNA]</scope>
    <source>
        <strain evidence="3">ZS-35-S2</strain>
    </source>
</reference>
<evidence type="ECO:0000256" key="1">
    <source>
        <dbReference type="SAM" id="MobiDB-lite"/>
    </source>
</evidence>
<dbReference type="Proteomes" id="UP001596203">
    <property type="component" value="Unassembled WGS sequence"/>
</dbReference>
<accession>A0ABW1KG52</accession>
<gene>
    <name evidence="2" type="ORF">ACFP2T_27330</name>
</gene>
<name>A0ABW1KG52_9ACTN</name>
<dbReference type="RefSeq" id="WP_377426381.1">
    <property type="nucleotide sequence ID" value="NZ_JBHSPR010000021.1"/>
</dbReference>
<evidence type="ECO:0000313" key="2">
    <source>
        <dbReference type="EMBL" id="MFC6019899.1"/>
    </source>
</evidence>
<organism evidence="2 3">
    <name type="scientific">Plantactinospora solaniradicis</name>
    <dbReference type="NCBI Taxonomy" id="1723736"/>
    <lineage>
        <taxon>Bacteria</taxon>
        <taxon>Bacillati</taxon>
        <taxon>Actinomycetota</taxon>
        <taxon>Actinomycetes</taxon>
        <taxon>Micromonosporales</taxon>
        <taxon>Micromonosporaceae</taxon>
        <taxon>Plantactinospora</taxon>
    </lineage>
</organism>
<comment type="caution">
    <text evidence="2">The sequence shown here is derived from an EMBL/GenBank/DDBJ whole genome shotgun (WGS) entry which is preliminary data.</text>
</comment>